<organism evidence="1 2">
    <name type="scientific">Rhizophagus irregularis</name>
    <dbReference type="NCBI Taxonomy" id="588596"/>
    <lineage>
        <taxon>Eukaryota</taxon>
        <taxon>Fungi</taxon>
        <taxon>Fungi incertae sedis</taxon>
        <taxon>Mucoromycota</taxon>
        <taxon>Glomeromycotina</taxon>
        <taxon>Glomeromycetes</taxon>
        <taxon>Glomerales</taxon>
        <taxon>Glomeraceae</taxon>
        <taxon>Rhizophagus</taxon>
    </lineage>
</organism>
<evidence type="ECO:0000313" key="2">
    <source>
        <dbReference type="Proteomes" id="UP000234323"/>
    </source>
</evidence>
<keyword evidence="2" id="KW-1185">Reference proteome</keyword>
<accession>A0A2I1HCP4</accession>
<dbReference type="VEuPathDB" id="FungiDB:RhiirFUN_007118"/>
<reference evidence="1 2" key="1">
    <citation type="submission" date="2015-10" db="EMBL/GenBank/DDBJ databases">
        <title>Genome analyses suggest a sexual origin of heterokaryosis in a supposedly ancient asexual fungus.</title>
        <authorList>
            <person name="Ropars J."/>
            <person name="Sedzielewska K."/>
            <person name="Noel J."/>
            <person name="Charron P."/>
            <person name="Farinelli L."/>
            <person name="Marton T."/>
            <person name="Kruger M."/>
            <person name="Pelin A."/>
            <person name="Brachmann A."/>
            <person name="Corradi N."/>
        </authorList>
    </citation>
    <scope>NUCLEOTIDE SEQUENCE [LARGE SCALE GENOMIC DNA]</scope>
    <source>
        <strain evidence="1 2">A4</strain>
    </source>
</reference>
<dbReference type="AlphaFoldDB" id="A0A2I1HCP4"/>
<dbReference type="Proteomes" id="UP000234323">
    <property type="component" value="Unassembled WGS sequence"/>
</dbReference>
<sequence>MKARASSSPARLKLGFSWLSLARTELSQDFLWLGSFQAWLGADLQAEPSQTVARLEPAHVEHYVQLFRKPDSNFKFISQSPKSVIYFTLEIQKCSGYDREDS</sequence>
<name>A0A2I1HCP4_9GLOM</name>
<proteinExistence type="predicted"/>
<comment type="caution">
    <text evidence="1">The sequence shown here is derived from an EMBL/GenBank/DDBJ whole genome shotgun (WGS) entry which is preliminary data.</text>
</comment>
<protein>
    <submittedName>
        <fullName evidence="1">Uncharacterized protein</fullName>
    </submittedName>
</protein>
<dbReference type="EMBL" id="LLXI01002237">
    <property type="protein sequence ID" value="PKY56590.1"/>
    <property type="molecule type" value="Genomic_DNA"/>
</dbReference>
<evidence type="ECO:0000313" key="1">
    <source>
        <dbReference type="EMBL" id="PKY56590.1"/>
    </source>
</evidence>
<gene>
    <name evidence="1" type="ORF">RhiirA4_476993</name>
</gene>